<gene>
    <name evidence="2" type="ordered locus">Bcav_3461</name>
</gene>
<feature type="transmembrane region" description="Helical" evidence="1">
    <location>
        <begin position="20"/>
        <end position="41"/>
    </location>
</feature>
<dbReference type="AlphaFoldDB" id="C5C278"/>
<feature type="transmembrane region" description="Helical" evidence="1">
    <location>
        <begin position="47"/>
        <end position="64"/>
    </location>
</feature>
<sequence length="82" mass="8869">MATNDDENWRPTLGAAPGAFWVPGLGFVLGLAGLLVGELWLDETWPWIVGLIVGNLIGGLLLLLRRRRERGQAPPSEPGEVP</sequence>
<dbReference type="EMBL" id="CP001618">
    <property type="protein sequence ID" value="ACQ81703.1"/>
    <property type="molecule type" value="Genomic_DNA"/>
</dbReference>
<accession>C5C278</accession>
<keyword evidence="1" id="KW-0812">Transmembrane</keyword>
<keyword evidence="1" id="KW-1133">Transmembrane helix</keyword>
<keyword evidence="1" id="KW-0472">Membrane</keyword>
<dbReference type="Proteomes" id="UP000007962">
    <property type="component" value="Chromosome"/>
</dbReference>
<name>C5C278_BEUC1</name>
<dbReference type="KEGG" id="bcv:Bcav_3461"/>
<protein>
    <submittedName>
        <fullName evidence="2">Uncharacterized protein</fullName>
    </submittedName>
</protein>
<keyword evidence="3" id="KW-1185">Reference proteome</keyword>
<dbReference type="RefSeq" id="WP_015883940.1">
    <property type="nucleotide sequence ID" value="NC_012669.1"/>
</dbReference>
<dbReference type="HOGENOM" id="CLU_2551484_0_0_11"/>
<proteinExistence type="predicted"/>
<evidence type="ECO:0000313" key="2">
    <source>
        <dbReference type="EMBL" id="ACQ81703.1"/>
    </source>
</evidence>
<evidence type="ECO:0000313" key="3">
    <source>
        <dbReference type="Proteomes" id="UP000007962"/>
    </source>
</evidence>
<reference evidence="2 3" key="1">
    <citation type="journal article" date="2009" name="Stand. Genomic Sci.">
        <title>Complete genome sequence of Beutenbergia cavernae type strain (HKI 0122).</title>
        <authorList>
            <person name="Land M."/>
            <person name="Pukall R."/>
            <person name="Abt B."/>
            <person name="Goker M."/>
            <person name="Rohde M."/>
            <person name="Glavina Del Rio T."/>
            <person name="Tice H."/>
            <person name="Copeland A."/>
            <person name="Cheng J.F."/>
            <person name="Lucas S."/>
            <person name="Chen F."/>
            <person name="Nolan M."/>
            <person name="Bruce D."/>
            <person name="Goodwin L."/>
            <person name="Pitluck S."/>
            <person name="Ivanova N."/>
            <person name="Mavromatis K."/>
            <person name="Ovchinnikova G."/>
            <person name="Pati A."/>
            <person name="Chen A."/>
            <person name="Palaniappan K."/>
            <person name="Hauser L."/>
            <person name="Chang Y.J."/>
            <person name="Jefferies C.C."/>
            <person name="Saunders E."/>
            <person name="Brettin T."/>
            <person name="Detter J.C."/>
            <person name="Han C."/>
            <person name="Chain P."/>
            <person name="Bristow J."/>
            <person name="Eisen J.A."/>
            <person name="Markowitz V."/>
            <person name="Hugenholtz P."/>
            <person name="Kyrpides N.C."/>
            <person name="Klenk H.P."/>
            <person name="Lapidus A."/>
        </authorList>
    </citation>
    <scope>NUCLEOTIDE SEQUENCE [LARGE SCALE GENOMIC DNA]</scope>
    <source>
        <strain evidence="3">ATCC BAA-8 / DSM 12333 / NBRC 16432</strain>
    </source>
</reference>
<evidence type="ECO:0000256" key="1">
    <source>
        <dbReference type="SAM" id="Phobius"/>
    </source>
</evidence>
<organism evidence="2 3">
    <name type="scientific">Beutenbergia cavernae (strain ATCC BAA-8 / DSM 12333 / CCUG 43141 / JCM 11478 / NBRC 16432 / NCIMB 13614 / HKI 0122)</name>
    <dbReference type="NCBI Taxonomy" id="471853"/>
    <lineage>
        <taxon>Bacteria</taxon>
        <taxon>Bacillati</taxon>
        <taxon>Actinomycetota</taxon>
        <taxon>Actinomycetes</taxon>
        <taxon>Micrococcales</taxon>
        <taxon>Beutenbergiaceae</taxon>
        <taxon>Beutenbergia</taxon>
    </lineage>
</organism>